<gene>
    <name evidence="1" type="ORF">ENSA5_35430</name>
</gene>
<keyword evidence="2" id="KW-1185">Reference proteome</keyword>
<dbReference type="InterPro" id="IPR000408">
    <property type="entry name" value="Reg_chr_condens"/>
</dbReference>
<accession>A0A2S9XV75</accession>
<dbReference type="AlphaFoldDB" id="A0A2S9XV75"/>
<dbReference type="InterPro" id="IPR009091">
    <property type="entry name" value="RCC1/BLIP-II"/>
</dbReference>
<reference evidence="1 2" key="1">
    <citation type="submission" date="2018-03" db="EMBL/GenBank/DDBJ databases">
        <title>Draft Genome Sequences of the Obligatory Marine Myxobacteria Enhygromyxa salina SWB005.</title>
        <authorList>
            <person name="Poehlein A."/>
            <person name="Moghaddam J.A."/>
            <person name="Harms H."/>
            <person name="Alanjari M."/>
            <person name="Koenig G.M."/>
            <person name="Daniel R."/>
            <person name="Schaeberle T.F."/>
        </authorList>
    </citation>
    <scope>NUCLEOTIDE SEQUENCE [LARGE SCALE GENOMIC DNA]</scope>
    <source>
        <strain evidence="1 2">SWB005</strain>
    </source>
</reference>
<comment type="caution">
    <text evidence="1">The sequence shown here is derived from an EMBL/GenBank/DDBJ whole genome shotgun (WGS) entry which is preliminary data.</text>
</comment>
<evidence type="ECO:0000313" key="1">
    <source>
        <dbReference type="EMBL" id="PRP96769.1"/>
    </source>
</evidence>
<dbReference type="SUPFAM" id="SSF50985">
    <property type="entry name" value="RCC1/BLIP-II"/>
    <property type="match status" value="1"/>
</dbReference>
<dbReference type="Proteomes" id="UP000237968">
    <property type="component" value="Unassembled WGS sequence"/>
</dbReference>
<sequence length="59" mass="6531">MELALGDQHTCALLDSGRVRCWGYNHRGQLGLGDPTLLDPIDALDMSSPHERELLPQCD</sequence>
<evidence type="ECO:0008006" key="3">
    <source>
        <dbReference type="Google" id="ProtNLM"/>
    </source>
</evidence>
<dbReference type="RefSeq" id="WP_106392888.1">
    <property type="nucleotide sequence ID" value="NZ_PVNK01000164.1"/>
</dbReference>
<protein>
    <recommendedName>
        <fullName evidence="3">Regulator of chromosome condensation (RCC1) repeat protein</fullName>
    </recommendedName>
</protein>
<dbReference type="PROSITE" id="PS50012">
    <property type="entry name" value="RCC1_3"/>
    <property type="match status" value="1"/>
</dbReference>
<evidence type="ECO:0000313" key="2">
    <source>
        <dbReference type="Proteomes" id="UP000237968"/>
    </source>
</evidence>
<dbReference type="EMBL" id="PVNK01000164">
    <property type="protein sequence ID" value="PRP96769.1"/>
    <property type="molecule type" value="Genomic_DNA"/>
</dbReference>
<dbReference type="OrthoDB" id="5526808at2"/>
<proteinExistence type="predicted"/>
<dbReference type="Pfam" id="PF13540">
    <property type="entry name" value="RCC1_2"/>
    <property type="match status" value="1"/>
</dbReference>
<dbReference type="Gene3D" id="2.130.10.30">
    <property type="entry name" value="Regulator of chromosome condensation 1/beta-lactamase-inhibitor protein II"/>
    <property type="match status" value="1"/>
</dbReference>
<organism evidence="1 2">
    <name type="scientific">Enhygromyxa salina</name>
    <dbReference type="NCBI Taxonomy" id="215803"/>
    <lineage>
        <taxon>Bacteria</taxon>
        <taxon>Pseudomonadati</taxon>
        <taxon>Myxococcota</taxon>
        <taxon>Polyangia</taxon>
        <taxon>Nannocystales</taxon>
        <taxon>Nannocystaceae</taxon>
        <taxon>Enhygromyxa</taxon>
    </lineage>
</organism>
<name>A0A2S9XV75_9BACT</name>